<evidence type="ECO:0000256" key="2">
    <source>
        <dbReference type="ARBA" id="ARBA00023002"/>
    </source>
</evidence>
<evidence type="ECO:0000313" key="5">
    <source>
        <dbReference type="Proteomes" id="UP000253759"/>
    </source>
</evidence>
<dbReference type="CDD" id="cd07138">
    <property type="entry name" value="ALDH_CddD_SSP0762"/>
    <property type="match status" value="1"/>
</dbReference>
<organism evidence="4 5">
    <name type="scientific">Pelagibacterium lacus</name>
    <dbReference type="NCBI Taxonomy" id="2282655"/>
    <lineage>
        <taxon>Bacteria</taxon>
        <taxon>Pseudomonadati</taxon>
        <taxon>Pseudomonadota</taxon>
        <taxon>Alphaproteobacteria</taxon>
        <taxon>Hyphomicrobiales</taxon>
        <taxon>Devosiaceae</taxon>
        <taxon>Pelagibacterium</taxon>
    </lineage>
</organism>
<dbReference type="Gene3D" id="3.40.309.10">
    <property type="entry name" value="Aldehyde Dehydrogenase, Chain A, domain 2"/>
    <property type="match status" value="1"/>
</dbReference>
<reference evidence="5" key="1">
    <citation type="submission" date="2018-07" db="EMBL/GenBank/DDBJ databases">
        <authorList>
            <person name="Liu B.-T."/>
            <person name="Du Z."/>
        </authorList>
    </citation>
    <scope>NUCLEOTIDE SEQUENCE [LARGE SCALE GENOMIC DNA]</scope>
    <source>
        <strain evidence="5">XYN52</strain>
    </source>
</reference>
<accession>A0A369W749</accession>
<gene>
    <name evidence="4" type="ORF">DVH29_00155</name>
</gene>
<dbReference type="InterPro" id="IPR015590">
    <property type="entry name" value="Aldehyde_DH_dom"/>
</dbReference>
<evidence type="ECO:0000256" key="1">
    <source>
        <dbReference type="ARBA" id="ARBA00009986"/>
    </source>
</evidence>
<keyword evidence="2" id="KW-0560">Oxidoreductase</keyword>
<dbReference type="AlphaFoldDB" id="A0A369W749"/>
<proteinExistence type="inferred from homology"/>
<dbReference type="EMBL" id="QQNH01000001">
    <property type="protein sequence ID" value="RDE10408.1"/>
    <property type="molecule type" value="Genomic_DNA"/>
</dbReference>
<dbReference type="SUPFAM" id="SSF53720">
    <property type="entry name" value="ALDH-like"/>
    <property type="match status" value="1"/>
</dbReference>
<feature type="domain" description="Aldehyde dehydrogenase" evidence="3">
    <location>
        <begin position="13"/>
        <end position="468"/>
    </location>
</feature>
<dbReference type="Gene3D" id="3.40.605.10">
    <property type="entry name" value="Aldehyde Dehydrogenase, Chain A, domain 1"/>
    <property type="match status" value="1"/>
</dbReference>
<dbReference type="Pfam" id="PF00171">
    <property type="entry name" value="Aldedh"/>
    <property type="match status" value="1"/>
</dbReference>
<dbReference type="FunFam" id="3.40.605.10:FF:000007">
    <property type="entry name" value="NAD/NADP-dependent betaine aldehyde dehydrogenase"/>
    <property type="match status" value="1"/>
</dbReference>
<sequence length="475" mass="51299">MNTLDRFYIDGSWVLPHGTQTHLLINPADETEIARIPMAAAADVDAAVAAARAAFDDWQLTPKEERLQLRRRLLEKYNEHYDEIAELMTREMGTPLAFSKSAQAWVGQAHLEAAIEALEKTEFEERRGETLISLEPIGVCALITPWNWPMNQLVVKAAPALAAGCTMVAKPSEYSPLSSLLFAQLVHEAGFPKGVYNHITGSGEVAGEALSRHPDIDMVSITGSTRAGIAVARAAADTVKRVAQELGGKSANIVLRDADLEKAVKDGVDACYVNCGQACRAPARLLVPAEQMELAKRYAKEAAEAHTVGDPSSDVMLGPVVNKLQFDRINALIEAGIAEGATLVTGGPGRPQGIDKGYYVQPTVFGDVTPGMTIEREEIFGPVIALIGYDTEDDAVRIANDTIYGLSAYIQTSDPAKARYIARRLRVGSIWVNGAPWDARAPFGGYKQSGNGREHGKWGLHDYLEIKATAGLPQA</sequence>
<dbReference type="InterPro" id="IPR016161">
    <property type="entry name" value="Ald_DH/histidinol_DH"/>
</dbReference>
<dbReference type="PANTHER" id="PTHR42804:SF1">
    <property type="entry name" value="ALDEHYDE DEHYDROGENASE-RELATED"/>
    <property type="match status" value="1"/>
</dbReference>
<dbReference type="PANTHER" id="PTHR42804">
    <property type="entry name" value="ALDEHYDE DEHYDROGENASE"/>
    <property type="match status" value="1"/>
</dbReference>
<dbReference type="RefSeq" id="WP_114644131.1">
    <property type="nucleotide sequence ID" value="NZ_QQNH01000001.1"/>
</dbReference>
<comment type="caution">
    <text evidence="4">The sequence shown here is derived from an EMBL/GenBank/DDBJ whole genome shotgun (WGS) entry which is preliminary data.</text>
</comment>
<evidence type="ECO:0000259" key="3">
    <source>
        <dbReference type="Pfam" id="PF00171"/>
    </source>
</evidence>
<dbReference type="InterPro" id="IPR016163">
    <property type="entry name" value="Ald_DH_C"/>
</dbReference>
<evidence type="ECO:0000313" key="4">
    <source>
        <dbReference type="EMBL" id="RDE10408.1"/>
    </source>
</evidence>
<dbReference type="InterPro" id="IPR016162">
    <property type="entry name" value="Ald_DH_N"/>
</dbReference>
<name>A0A369W749_9HYPH</name>
<dbReference type="OrthoDB" id="9812625at2"/>
<dbReference type="GO" id="GO:0016620">
    <property type="term" value="F:oxidoreductase activity, acting on the aldehyde or oxo group of donors, NAD or NADP as acceptor"/>
    <property type="evidence" value="ECO:0007669"/>
    <property type="project" value="InterPro"/>
</dbReference>
<dbReference type="Proteomes" id="UP000253759">
    <property type="component" value="Unassembled WGS sequence"/>
</dbReference>
<comment type="similarity">
    <text evidence="1">Belongs to the aldehyde dehydrogenase family.</text>
</comment>
<protein>
    <submittedName>
        <fullName evidence="4">Aldehyde dehydrogenase family protein</fullName>
    </submittedName>
</protein>
<keyword evidence="5" id="KW-1185">Reference proteome</keyword>